<proteinExistence type="predicted"/>
<name>A0A381NB07_9ZZZZ</name>
<dbReference type="EMBL" id="UINC01000196">
    <property type="protein sequence ID" value="SUZ50918.1"/>
    <property type="molecule type" value="Genomic_DNA"/>
</dbReference>
<organism evidence="1">
    <name type="scientific">marine metagenome</name>
    <dbReference type="NCBI Taxonomy" id="408172"/>
    <lineage>
        <taxon>unclassified sequences</taxon>
        <taxon>metagenomes</taxon>
        <taxon>ecological metagenomes</taxon>
    </lineage>
</organism>
<sequence>MNTFSKKLYNSVEFKTVFQLKLMCKELGIRGYSGKRKLWIQNKIKTHLNKQQQTEVEKAKGLFCYPEIIQTIYQYHTVDDVDLKRKNILNNAKKEEKRTRELMEQYKYLHKRLRNKELKKYNYRNFRHLNDVNHDFWILSRKDFNKMYVRELKIWLKRLGYKPKGGISKLRKKQLYEMVVKYNEELNLL</sequence>
<protein>
    <submittedName>
        <fullName evidence="1">Uncharacterized protein</fullName>
    </submittedName>
</protein>
<reference evidence="1" key="1">
    <citation type="submission" date="2018-05" db="EMBL/GenBank/DDBJ databases">
        <authorList>
            <person name="Lanie J.A."/>
            <person name="Ng W.-L."/>
            <person name="Kazmierczak K.M."/>
            <person name="Andrzejewski T.M."/>
            <person name="Davidsen T.M."/>
            <person name="Wayne K.J."/>
            <person name="Tettelin H."/>
            <person name="Glass J.I."/>
            <person name="Rusch D."/>
            <person name="Podicherti R."/>
            <person name="Tsui H.-C.T."/>
            <person name="Winkler M.E."/>
        </authorList>
    </citation>
    <scope>NUCLEOTIDE SEQUENCE</scope>
</reference>
<accession>A0A381NB07</accession>
<dbReference type="AlphaFoldDB" id="A0A381NB07"/>
<evidence type="ECO:0000313" key="1">
    <source>
        <dbReference type="EMBL" id="SUZ50918.1"/>
    </source>
</evidence>
<gene>
    <name evidence="1" type="ORF">METZ01_LOCUS3772</name>
</gene>